<dbReference type="InterPro" id="IPR025886">
    <property type="entry name" value="PP2-like"/>
</dbReference>
<proteinExistence type="predicted"/>
<evidence type="ECO:0000259" key="1">
    <source>
        <dbReference type="PROSITE" id="PS50181"/>
    </source>
</evidence>
<evidence type="ECO:0000313" key="2">
    <source>
        <dbReference type="EMBL" id="MBW99197.1"/>
    </source>
</evidence>
<sequence>MDGEEGLLGFNGLPEGCVSTILSFTSPQDACRYSLVSSAFQSAAESDTVWETFLPSDYQDLVLRATTPLKFSSKKELFLLLCDSIFIDEDKKSFSLEKSSGKISYVLSTRDLSITCSDEPVYWDWTSLPESRFSEVAVLRTMSWLEIQGKISTQMLSPNTKYGAYLILKITDRAFGLDLMPSEISVEVRGQLSTGTAYLRRGQDSLKRQMEHLIYANRMQMLKSRVTEGDGRVPSERKDGWMEIELGEFFSGEKHDEVKMSLTEVKGQHLKGGLVIEGIEVRPKCPRNI</sequence>
<organism evidence="2">
    <name type="scientific">Rhizophora mucronata</name>
    <name type="common">Asiatic mangrove</name>
    <dbReference type="NCBI Taxonomy" id="61149"/>
    <lineage>
        <taxon>Eukaryota</taxon>
        <taxon>Viridiplantae</taxon>
        <taxon>Streptophyta</taxon>
        <taxon>Embryophyta</taxon>
        <taxon>Tracheophyta</taxon>
        <taxon>Spermatophyta</taxon>
        <taxon>Magnoliopsida</taxon>
        <taxon>eudicotyledons</taxon>
        <taxon>Gunneridae</taxon>
        <taxon>Pentapetalae</taxon>
        <taxon>rosids</taxon>
        <taxon>fabids</taxon>
        <taxon>Malpighiales</taxon>
        <taxon>Rhizophoraceae</taxon>
        <taxon>Rhizophora</taxon>
    </lineage>
</organism>
<dbReference type="SUPFAM" id="SSF81383">
    <property type="entry name" value="F-box domain"/>
    <property type="match status" value="1"/>
</dbReference>
<dbReference type="AlphaFoldDB" id="A0A2P2K0G1"/>
<dbReference type="PANTHER" id="PTHR32278:SF145">
    <property type="entry name" value="F-BOX DOMAIN-CONTAINING PROTEIN"/>
    <property type="match status" value="1"/>
</dbReference>
<dbReference type="InterPro" id="IPR036047">
    <property type="entry name" value="F-box-like_dom_sf"/>
</dbReference>
<name>A0A2P2K0G1_RHIMU</name>
<reference evidence="2" key="1">
    <citation type="submission" date="2018-02" db="EMBL/GenBank/DDBJ databases">
        <title>Rhizophora mucronata_Transcriptome.</title>
        <authorList>
            <person name="Meera S.P."/>
            <person name="Sreeshan A."/>
            <person name="Augustine A."/>
        </authorList>
    </citation>
    <scope>NUCLEOTIDE SEQUENCE</scope>
    <source>
        <tissue evidence="2">Leaf</tissue>
    </source>
</reference>
<accession>A0A2P2K0G1</accession>
<dbReference type="Pfam" id="PF12937">
    <property type="entry name" value="F-box-like"/>
    <property type="match status" value="1"/>
</dbReference>
<dbReference type="PANTHER" id="PTHR32278">
    <property type="entry name" value="F-BOX DOMAIN-CONTAINING PROTEIN"/>
    <property type="match status" value="1"/>
</dbReference>
<dbReference type="InterPro" id="IPR001810">
    <property type="entry name" value="F-box_dom"/>
</dbReference>
<dbReference type="PROSITE" id="PS50181">
    <property type="entry name" value="FBOX"/>
    <property type="match status" value="1"/>
</dbReference>
<feature type="domain" description="F-box" evidence="1">
    <location>
        <begin position="7"/>
        <end position="53"/>
    </location>
</feature>
<protein>
    <submittedName>
        <fullName evidence="2">Uncharacterized protein MANES_08G114900</fullName>
    </submittedName>
</protein>
<dbReference type="EMBL" id="GGEC01018714">
    <property type="protein sequence ID" value="MBW99197.1"/>
    <property type="molecule type" value="Transcribed_RNA"/>
</dbReference>
<dbReference type="Pfam" id="PF14299">
    <property type="entry name" value="PP2"/>
    <property type="match status" value="1"/>
</dbReference>
<dbReference type="Gene3D" id="1.20.1280.50">
    <property type="match status" value="1"/>
</dbReference>
<dbReference type="CDD" id="cd22162">
    <property type="entry name" value="F-box_AtSKIP3-like"/>
    <property type="match status" value="1"/>
</dbReference>